<gene>
    <name evidence="7" type="ORF">MCYG_02244</name>
</gene>
<comment type="similarity">
    <text evidence="1">Belongs to the HIBADH-related family. NP60 subfamily.</text>
</comment>
<dbReference type="InterPro" id="IPR006115">
    <property type="entry name" value="6PGDH_NADP-bd"/>
</dbReference>
<evidence type="ECO:0000313" key="7">
    <source>
        <dbReference type="EMBL" id="EEQ29425.1"/>
    </source>
</evidence>
<dbReference type="SUPFAM" id="SSF51735">
    <property type="entry name" value="NAD(P)-binding Rossmann-fold domains"/>
    <property type="match status" value="1"/>
</dbReference>
<dbReference type="InterPro" id="IPR015815">
    <property type="entry name" value="HIBADH-related"/>
</dbReference>
<keyword evidence="2" id="KW-0560">Oxidoreductase</keyword>
<dbReference type="GO" id="GO:0050661">
    <property type="term" value="F:NADP binding"/>
    <property type="evidence" value="ECO:0007669"/>
    <property type="project" value="InterPro"/>
</dbReference>
<dbReference type="GO" id="GO:0016491">
    <property type="term" value="F:oxidoreductase activity"/>
    <property type="evidence" value="ECO:0007669"/>
    <property type="project" value="UniProtKB-KW"/>
</dbReference>
<organism evidence="7 8">
    <name type="scientific">Arthroderma otae (strain ATCC MYA-4605 / CBS 113480)</name>
    <name type="common">Microsporum canis</name>
    <dbReference type="NCBI Taxonomy" id="554155"/>
    <lineage>
        <taxon>Eukaryota</taxon>
        <taxon>Fungi</taxon>
        <taxon>Dikarya</taxon>
        <taxon>Ascomycota</taxon>
        <taxon>Pezizomycotina</taxon>
        <taxon>Eurotiomycetes</taxon>
        <taxon>Eurotiomycetidae</taxon>
        <taxon>Onygenales</taxon>
        <taxon>Arthrodermataceae</taxon>
        <taxon>Microsporum</taxon>
    </lineage>
</organism>
<evidence type="ECO:0000313" key="8">
    <source>
        <dbReference type="Proteomes" id="UP000002035"/>
    </source>
</evidence>
<evidence type="ECO:0000256" key="1">
    <source>
        <dbReference type="ARBA" id="ARBA00007598"/>
    </source>
</evidence>
<evidence type="ECO:0000256" key="4">
    <source>
        <dbReference type="PIRSR" id="PIRSR000103-1"/>
    </source>
</evidence>
<dbReference type="VEuPathDB" id="FungiDB:MCYG_02244"/>
<evidence type="ECO:0000256" key="2">
    <source>
        <dbReference type="ARBA" id="ARBA00023002"/>
    </source>
</evidence>
<dbReference type="OrthoDB" id="435038at2759"/>
<feature type="domain" description="3-hydroxyisobutyrate dehydrogenase-like NAD-binding" evidence="6">
    <location>
        <begin position="176"/>
        <end position="296"/>
    </location>
</feature>
<name>C5FFH8_ARTOC</name>
<dbReference type="RefSeq" id="XP_002849310.1">
    <property type="nucleotide sequence ID" value="XM_002849264.1"/>
</dbReference>
<protein>
    <submittedName>
        <fullName evidence="7">6-phosphogluconate dehydrogenase family protein</fullName>
    </submittedName>
</protein>
<dbReference type="PANTHER" id="PTHR43580">
    <property type="entry name" value="OXIDOREDUCTASE GLYR1-RELATED"/>
    <property type="match status" value="1"/>
</dbReference>
<dbReference type="Pfam" id="PF14833">
    <property type="entry name" value="NAD_binding_11"/>
    <property type="match status" value="1"/>
</dbReference>
<dbReference type="Gene3D" id="1.10.1040.10">
    <property type="entry name" value="N-(1-d-carboxylethyl)-l-norvaline Dehydrogenase, domain 2"/>
    <property type="match status" value="1"/>
</dbReference>
<dbReference type="Gene3D" id="3.40.50.720">
    <property type="entry name" value="NAD(P)-binding Rossmann-like Domain"/>
    <property type="match status" value="1"/>
</dbReference>
<evidence type="ECO:0000259" key="5">
    <source>
        <dbReference type="Pfam" id="PF03446"/>
    </source>
</evidence>
<dbReference type="EMBL" id="DS995702">
    <property type="protein sequence ID" value="EEQ29425.1"/>
    <property type="molecule type" value="Genomic_DNA"/>
</dbReference>
<dbReference type="AlphaFoldDB" id="C5FFH8"/>
<dbReference type="InterPro" id="IPR013328">
    <property type="entry name" value="6PGD_dom2"/>
</dbReference>
<feature type="active site" evidence="4">
    <location>
        <position position="182"/>
    </location>
</feature>
<keyword evidence="8" id="KW-1185">Reference proteome</keyword>
<dbReference type="GO" id="GO:0051287">
    <property type="term" value="F:NAD binding"/>
    <property type="evidence" value="ECO:0007669"/>
    <property type="project" value="InterPro"/>
</dbReference>
<dbReference type="Proteomes" id="UP000002035">
    <property type="component" value="Unassembled WGS sequence"/>
</dbReference>
<feature type="domain" description="6-phosphogluconate dehydrogenase NADP-binding" evidence="5">
    <location>
        <begin position="5"/>
        <end position="157"/>
    </location>
</feature>
<evidence type="ECO:0000256" key="3">
    <source>
        <dbReference type="ARBA" id="ARBA00023027"/>
    </source>
</evidence>
<evidence type="ECO:0000259" key="6">
    <source>
        <dbReference type="Pfam" id="PF14833"/>
    </source>
</evidence>
<proteinExistence type="inferred from homology"/>
<keyword evidence="3" id="KW-0520">NAD</keyword>
<dbReference type="InterPro" id="IPR051265">
    <property type="entry name" value="HIBADH-related_NP60_sf"/>
</dbReference>
<dbReference type="PANTHER" id="PTHR43580:SF3">
    <property type="entry name" value="6-PHOSPHOGLUCONATE DEHYDROGENASE FAMILY PROTEIN (AFU_ORTHOLOGUE AFUA_2G11600)"/>
    <property type="match status" value="1"/>
</dbReference>
<reference evidence="8" key="1">
    <citation type="journal article" date="2012" name="MBio">
        <title>Comparative genome analysis of Trichophyton rubrum and related dermatophytes reveals candidate genes involved in infection.</title>
        <authorList>
            <person name="Martinez D.A."/>
            <person name="Oliver B.G."/>
            <person name="Graeser Y."/>
            <person name="Goldberg J.M."/>
            <person name="Li W."/>
            <person name="Martinez-Rossi N.M."/>
            <person name="Monod M."/>
            <person name="Shelest E."/>
            <person name="Barton R.C."/>
            <person name="Birch E."/>
            <person name="Brakhage A.A."/>
            <person name="Chen Z."/>
            <person name="Gurr S.J."/>
            <person name="Heiman D."/>
            <person name="Heitman J."/>
            <person name="Kosti I."/>
            <person name="Rossi A."/>
            <person name="Saif S."/>
            <person name="Samalova M."/>
            <person name="Saunders C.W."/>
            <person name="Shea T."/>
            <person name="Summerbell R.C."/>
            <person name="Xu J."/>
            <person name="Young S."/>
            <person name="Zeng Q."/>
            <person name="Birren B.W."/>
            <person name="Cuomo C.A."/>
            <person name="White T.C."/>
        </authorList>
    </citation>
    <scope>NUCLEOTIDE SEQUENCE [LARGE SCALE GENOMIC DNA]</scope>
    <source>
        <strain evidence="8">ATCC MYA-4605 / CBS 113480</strain>
    </source>
</reference>
<dbReference type="HOGENOM" id="CLU_035117_5_1_1"/>
<dbReference type="InterPro" id="IPR008927">
    <property type="entry name" value="6-PGluconate_DH-like_C_sf"/>
</dbReference>
<dbReference type="eggNOG" id="KOG0409">
    <property type="taxonomic scope" value="Eukaryota"/>
</dbReference>
<dbReference type="Pfam" id="PF03446">
    <property type="entry name" value="NAD_binding_2"/>
    <property type="match status" value="1"/>
</dbReference>
<dbReference type="SUPFAM" id="SSF48179">
    <property type="entry name" value="6-phosphogluconate dehydrogenase C-terminal domain-like"/>
    <property type="match status" value="1"/>
</dbReference>
<dbReference type="PIRSF" id="PIRSF000103">
    <property type="entry name" value="HIBADH"/>
    <property type="match status" value="1"/>
</dbReference>
<dbReference type="STRING" id="554155.C5FFH8"/>
<sequence length="309" mass="33315">MAAEQIAWIGLGNMGRGMVKNLTEKGSLSKPLIVYNRTQSRAIDLAKTLSQQIIPVSTVKEAVEKATIVFICLGDDAAVESTINDALKSTEVKGKLFVDCSTIHPDKTRRLAQLLETSGASFAACPVFGAPAMADAGQLICVLAGRKQSVDRVKPFCTGVMGRAIIDLSTESEDPGKASMLKVMGNSMIFQMVSAISESMVVAEKSELGVKPLHTFLELMFPGPYVGYSNRMLSGEYHRLEEPLFALDLARKDAKHAMDMAKAVDARMKGIEMVDEMLQAAKSHSGANGDMSAIYGIARENAGMKFENN</sequence>
<dbReference type="GeneID" id="9226302"/>
<dbReference type="InterPro" id="IPR036291">
    <property type="entry name" value="NAD(P)-bd_dom_sf"/>
</dbReference>
<dbReference type="OMA" id="IFSCIAN"/>
<accession>C5FFH8</accession>
<dbReference type="InterPro" id="IPR029154">
    <property type="entry name" value="HIBADH-like_NADP-bd"/>
</dbReference>